<proteinExistence type="inferred from homology"/>
<organism evidence="8 9">
    <name type="scientific">Candidatus Magnetobacterium bavaricum</name>
    <dbReference type="NCBI Taxonomy" id="29290"/>
    <lineage>
        <taxon>Bacteria</taxon>
        <taxon>Pseudomonadati</taxon>
        <taxon>Nitrospirota</taxon>
        <taxon>Thermodesulfovibrionia</taxon>
        <taxon>Thermodesulfovibrionales</taxon>
        <taxon>Candidatus Magnetobacteriaceae</taxon>
        <taxon>Candidatus Magnetobacterium</taxon>
    </lineage>
</organism>
<evidence type="ECO:0000256" key="4">
    <source>
        <dbReference type="ARBA" id="ARBA00048391"/>
    </source>
</evidence>
<dbReference type="PANTHER" id="PTHR18895">
    <property type="entry name" value="HEMK METHYLTRANSFERASE"/>
    <property type="match status" value="1"/>
</dbReference>
<keyword evidence="1 5" id="KW-0489">Methyltransferase</keyword>
<protein>
    <recommendedName>
        <fullName evidence="5">Release factor glutamine methyltransferase</fullName>
        <shortName evidence="5">RF MTase</shortName>
        <ecNumber evidence="5">2.1.1.297</ecNumber>
    </recommendedName>
    <alternativeName>
        <fullName evidence="5">N5-glutamine methyltransferase PrmC</fullName>
    </alternativeName>
    <alternativeName>
        <fullName evidence="5">Protein-(glutamine-N5) MTase PrmC</fullName>
    </alternativeName>
    <alternativeName>
        <fullName evidence="5">Protein-glutamine N-methyltransferase PrmC</fullName>
    </alternativeName>
</protein>
<dbReference type="GO" id="GO:0032259">
    <property type="term" value="P:methylation"/>
    <property type="evidence" value="ECO:0007669"/>
    <property type="project" value="UniProtKB-KW"/>
</dbReference>
<dbReference type="AlphaFoldDB" id="A0A0F3GYP3"/>
<dbReference type="GO" id="GO:0003676">
    <property type="term" value="F:nucleic acid binding"/>
    <property type="evidence" value="ECO:0007669"/>
    <property type="project" value="InterPro"/>
</dbReference>
<evidence type="ECO:0000259" key="6">
    <source>
        <dbReference type="Pfam" id="PF05175"/>
    </source>
</evidence>
<dbReference type="PROSITE" id="PS00092">
    <property type="entry name" value="N6_MTASE"/>
    <property type="match status" value="1"/>
</dbReference>
<dbReference type="Proteomes" id="UP000033423">
    <property type="component" value="Unassembled WGS sequence"/>
</dbReference>
<keyword evidence="3 5" id="KW-0949">S-adenosyl-L-methionine</keyword>
<feature type="domain" description="Release factor glutamine methyltransferase N-terminal" evidence="7">
    <location>
        <begin position="3"/>
        <end position="67"/>
    </location>
</feature>
<dbReference type="InterPro" id="IPR002052">
    <property type="entry name" value="DNA_methylase_N6_adenine_CS"/>
</dbReference>
<dbReference type="Gene3D" id="1.10.8.10">
    <property type="entry name" value="DNA helicase RuvA subunit, C-terminal domain"/>
    <property type="match status" value="1"/>
</dbReference>
<dbReference type="CDD" id="cd02440">
    <property type="entry name" value="AdoMet_MTases"/>
    <property type="match status" value="1"/>
</dbReference>
<comment type="similarity">
    <text evidence="5">Belongs to the protein N5-glutamine methyltransferase family. PrmC subfamily.</text>
</comment>
<keyword evidence="2 5" id="KW-0808">Transferase</keyword>
<dbReference type="HAMAP" id="MF_02126">
    <property type="entry name" value="RF_methyltr_PrmC"/>
    <property type="match status" value="1"/>
</dbReference>
<dbReference type="PATRIC" id="fig|29290.4.peg.1073"/>
<dbReference type="PANTHER" id="PTHR18895:SF74">
    <property type="entry name" value="MTRF1L RELEASE FACTOR GLUTAMINE METHYLTRANSFERASE"/>
    <property type="match status" value="1"/>
</dbReference>
<evidence type="ECO:0000313" key="8">
    <source>
        <dbReference type="EMBL" id="KJU87000.1"/>
    </source>
</evidence>
<dbReference type="InterPro" id="IPR029063">
    <property type="entry name" value="SAM-dependent_MTases_sf"/>
</dbReference>
<name>A0A0F3GYP3_9BACT</name>
<dbReference type="GO" id="GO:0102559">
    <property type="term" value="F:peptide chain release factor N(5)-glutamine methyltransferase activity"/>
    <property type="evidence" value="ECO:0007669"/>
    <property type="project" value="UniProtKB-EC"/>
</dbReference>
<accession>A0A0F3GYP3</accession>
<sequence>MKLRDVAALLGRSGIEEPQKEAETLLSLLLQTNRTAIYLSDPAIDDDVILPLIQSRQRRQPLAYIIGEVEFHDLTLVVGPGVLIPRPETELLVAEAVRELSVQSHSALNVLDLCTGSGCIALSIARAYPQAHVIAVDASEAALDYARDNSARNNIHNVEFLSGDLFAHIRRDTRFDLIISNPPYIKSADIDDLQPEIRLYEPPEALDGGSDGLTFYRKILSAAADYLSTDGLVMFEIGDGQGADITEIASISGFKSIVIKKDYAQKERFAIINYSGTSHCALKI</sequence>
<evidence type="ECO:0000256" key="3">
    <source>
        <dbReference type="ARBA" id="ARBA00022691"/>
    </source>
</evidence>
<comment type="caution">
    <text evidence="8">The sequence shown here is derived from an EMBL/GenBank/DDBJ whole genome shotgun (WGS) entry which is preliminary data.</text>
</comment>
<feature type="binding site" evidence="5">
    <location>
        <position position="181"/>
    </location>
    <ligand>
        <name>S-adenosyl-L-methionine</name>
        <dbReference type="ChEBI" id="CHEBI:59789"/>
    </ligand>
</feature>
<dbReference type="EMBL" id="LACI01000369">
    <property type="protein sequence ID" value="KJU87000.1"/>
    <property type="molecule type" value="Genomic_DNA"/>
</dbReference>
<dbReference type="InterPro" id="IPR019874">
    <property type="entry name" value="RF_methyltr_PrmC"/>
</dbReference>
<keyword evidence="9" id="KW-1185">Reference proteome</keyword>
<dbReference type="InterPro" id="IPR007848">
    <property type="entry name" value="Small_mtfrase_dom"/>
</dbReference>
<evidence type="ECO:0000259" key="7">
    <source>
        <dbReference type="Pfam" id="PF17827"/>
    </source>
</evidence>
<comment type="catalytic activity">
    <reaction evidence="4 5">
        <text>L-glutaminyl-[peptide chain release factor] + S-adenosyl-L-methionine = N(5)-methyl-L-glutaminyl-[peptide chain release factor] + S-adenosyl-L-homocysteine + H(+)</text>
        <dbReference type="Rhea" id="RHEA:42896"/>
        <dbReference type="Rhea" id="RHEA-COMP:10271"/>
        <dbReference type="Rhea" id="RHEA-COMP:10272"/>
        <dbReference type="ChEBI" id="CHEBI:15378"/>
        <dbReference type="ChEBI" id="CHEBI:30011"/>
        <dbReference type="ChEBI" id="CHEBI:57856"/>
        <dbReference type="ChEBI" id="CHEBI:59789"/>
        <dbReference type="ChEBI" id="CHEBI:61891"/>
        <dbReference type="EC" id="2.1.1.297"/>
    </reaction>
</comment>
<dbReference type="Pfam" id="PF17827">
    <property type="entry name" value="PrmC_N"/>
    <property type="match status" value="1"/>
</dbReference>
<gene>
    <name evidence="5" type="primary">prmC</name>
    <name evidence="8" type="ORF">MBAV_000809</name>
</gene>
<dbReference type="InterPro" id="IPR040758">
    <property type="entry name" value="PrmC_N"/>
</dbReference>
<evidence type="ECO:0000256" key="1">
    <source>
        <dbReference type="ARBA" id="ARBA00022603"/>
    </source>
</evidence>
<comment type="caution">
    <text evidence="5">Lacks conserved residue(s) required for the propagation of feature annotation.</text>
</comment>
<evidence type="ECO:0000313" key="9">
    <source>
        <dbReference type="Proteomes" id="UP000033423"/>
    </source>
</evidence>
<feature type="binding site" evidence="5">
    <location>
        <position position="137"/>
    </location>
    <ligand>
        <name>S-adenosyl-L-methionine</name>
        <dbReference type="ChEBI" id="CHEBI:59789"/>
    </ligand>
</feature>
<evidence type="ECO:0000256" key="5">
    <source>
        <dbReference type="HAMAP-Rule" id="MF_02126"/>
    </source>
</evidence>
<dbReference type="Gene3D" id="3.40.50.150">
    <property type="entry name" value="Vaccinia Virus protein VP39"/>
    <property type="match status" value="1"/>
</dbReference>
<feature type="domain" description="Methyltransferase small" evidence="6">
    <location>
        <begin position="105"/>
        <end position="189"/>
    </location>
</feature>
<dbReference type="InterPro" id="IPR050320">
    <property type="entry name" value="N5-glutamine_MTase"/>
</dbReference>
<dbReference type="NCBIfam" id="TIGR03534">
    <property type="entry name" value="RF_mod_PrmC"/>
    <property type="match status" value="1"/>
</dbReference>
<dbReference type="Pfam" id="PF05175">
    <property type="entry name" value="MTS"/>
    <property type="match status" value="1"/>
</dbReference>
<dbReference type="SUPFAM" id="SSF53335">
    <property type="entry name" value="S-adenosyl-L-methionine-dependent methyltransferases"/>
    <property type="match status" value="1"/>
</dbReference>
<comment type="function">
    <text evidence="5">Methylates the class 1 translation termination release factors RF1/PrfA and RF2/PrfB on the glutamine residue of the universally conserved GGQ motif.</text>
</comment>
<dbReference type="NCBIfam" id="TIGR00536">
    <property type="entry name" value="hemK_fam"/>
    <property type="match status" value="1"/>
</dbReference>
<feature type="binding site" evidence="5">
    <location>
        <begin position="181"/>
        <end position="184"/>
    </location>
    <ligand>
        <name>substrate</name>
    </ligand>
</feature>
<dbReference type="InterPro" id="IPR004556">
    <property type="entry name" value="HemK-like"/>
</dbReference>
<dbReference type="EC" id="2.1.1.297" evidence="5"/>
<evidence type="ECO:0000256" key="2">
    <source>
        <dbReference type="ARBA" id="ARBA00022679"/>
    </source>
</evidence>
<reference evidence="8 9" key="1">
    <citation type="submission" date="2015-02" db="EMBL/GenBank/DDBJ databases">
        <title>Single-cell genomics of uncultivated deep-branching MTB reveals a conserved set of magnetosome genes.</title>
        <authorList>
            <person name="Kolinko S."/>
            <person name="Richter M."/>
            <person name="Glockner F.O."/>
            <person name="Brachmann A."/>
            <person name="Schuler D."/>
        </authorList>
    </citation>
    <scope>NUCLEOTIDE SEQUENCE [LARGE SCALE GENOMIC DNA]</scope>
    <source>
        <strain evidence="8">TM-1</strain>
    </source>
</reference>